<evidence type="ECO:0000313" key="10">
    <source>
        <dbReference type="Proteomes" id="UP001445076"/>
    </source>
</evidence>
<evidence type="ECO:0000256" key="7">
    <source>
        <dbReference type="SAM" id="MobiDB-lite"/>
    </source>
</evidence>
<comment type="similarity">
    <text evidence="6">Belongs to the DNA polymerase type-B family.</text>
</comment>
<dbReference type="GO" id="GO:0003677">
    <property type="term" value="F:DNA binding"/>
    <property type="evidence" value="ECO:0007669"/>
    <property type="project" value="UniProtKB-KW"/>
</dbReference>
<dbReference type="EMBL" id="JARKIK010000022">
    <property type="protein sequence ID" value="KAK8744274.1"/>
    <property type="molecule type" value="Genomic_DNA"/>
</dbReference>
<keyword evidence="6" id="KW-0004">4Fe-4S</keyword>
<feature type="non-terminal residue" evidence="9">
    <location>
        <position position="1"/>
    </location>
</feature>
<feature type="domain" description="DNA polymerase epsilon catalytic subunit A C-terminal" evidence="8">
    <location>
        <begin position="1"/>
        <end position="246"/>
    </location>
</feature>
<dbReference type="GO" id="GO:0008270">
    <property type="term" value="F:zinc ion binding"/>
    <property type="evidence" value="ECO:0007669"/>
    <property type="project" value="UniProtKB-KW"/>
</dbReference>
<dbReference type="Proteomes" id="UP001445076">
    <property type="component" value="Unassembled WGS sequence"/>
</dbReference>
<keyword evidence="6" id="KW-0863">Zinc-finger</keyword>
<keyword evidence="6" id="KW-0479">Metal-binding</keyword>
<keyword evidence="4 6" id="KW-0239">DNA-directed DNA polymerase</keyword>
<comment type="cofactor">
    <cofactor evidence="6">
        <name>[4Fe-4S] cluster</name>
        <dbReference type="ChEBI" id="CHEBI:49883"/>
    </cofactor>
</comment>
<dbReference type="SMART" id="SM01159">
    <property type="entry name" value="DUF1744"/>
    <property type="match status" value="1"/>
</dbReference>
<dbReference type="AlphaFoldDB" id="A0AAW0XX45"/>
<keyword evidence="2 6" id="KW-0548">Nucleotidyltransferase</keyword>
<protein>
    <recommendedName>
        <fullName evidence="6">DNA polymerase epsilon catalytic subunit</fullName>
        <ecNumber evidence="6">2.7.7.7</ecNumber>
    </recommendedName>
</protein>
<keyword evidence="5 6" id="KW-0238">DNA-binding</keyword>
<gene>
    <name evidence="9" type="ORF">OTU49_000714</name>
</gene>
<evidence type="ECO:0000256" key="2">
    <source>
        <dbReference type="ARBA" id="ARBA00022695"/>
    </source>
</evidence>
<dbReference type="InterPro" id="IPR054475">
    <property type="entry name" value="Znf-DPOE"/>
</dbReference>
<sequence>QKHNAIVWCSPGPRPDLGGHEHDDNRLVAELEETASTAQVNNSGCYSAVCVELDLDALAVTTLLQAHHINEMEGTSSSVAFDAAPQASLQDMMGGAESTLTAYDETARCAPAFRILRQMVAAWLRDVSIYQNVFADFQIIHFYRWLRDSSSLMYDPALHRILYTHMHKLFLHLVAEFKRLGSIIVFANFNKIVLCTKKRRVDDAIAYVQYIVNSIRGKELFHSIDISFSQCWEYLMWLDPANHGGIKGKLPKDLSQIENKSQDENKDSNDEDEDPEKQMNTENSEVVEEEDSSVIEMNWNMAEYLPEWCGCQSSFNNVIASYMNAVFEKLQEESGRFTPGNTPMKRKVSSQISRKPADALKGFEDYAQDLVSGELAQKLYFITQKIHKKGTRGREEEGEDAQLSTQSISTDPHSIPALEFVKSVTKVLSLDSAVTEQVCKLRRDLLKLLNIGEFSPEAEWKDPCVSYVLPEVICRACNHCRNIDLCKDPHQSVENGVHVWLCPVCSTSYTSGEIQHQLIALIHTNSMAHVLQDLQCDRCSQVKQPNMALYCTCGGRYRTLLKREEFSQKLKIFNRIAVIYNMPLLKETIEWMLTNNTWIKT</sequence>
<dbReference type="PANTHER" id="PTHR10670">
    <property type="entry name" value="DNA POLYMERASE EPSILON CATALYTIC SUBUNIT A"/>
    <property type="match status" value="1"/>
</dbReference>
<dbReference type="GO" id="GO:0008622">
    <property type="term" value="C:epsilon DNA polymerase complex"/>
    <property type="evidence" value="ECO:0007669"/>
    <property type="project" value="InterPro"/>
</dbReference>
<evidence type="ECO:0000259" key="8">
    <source>
        <dbReference type="SMART" id="SM01159"/>
    </source>
</evidence>
<dbReference type="InterPro" id="IPR013697">
    <property type="entry name" value="DNA_pol_e_suA_C"/>
</dbReference>
<keyword evidence="1 6" id="KW-0808">Transferase</keyword>
<keyword evidence="10" id="KW-1185">Reference proteome</keyword>
<dbReference type="GO" id="GO:0000278">
    <property type="term" value="P:mitotic cell cycle"/>
    <property type="evidence" value="ECO:0007669"/>
    <property type="project" value="TreeGrafter"/>
</dbReference>
<comment type="function">
    <text evidence="6">DNA polymerase II participates in chromosomal DNA replication.</text>
</comment>
<dbReference type="Pfam" id="PF08490">
    <property type="entry name" value="DUF1744"/>
    <property type="match status" value="1"/>
</dbReference>
<evidence type="ECO:0000256" key="3">
    <source>
        <dbReference type="ARBA" id="ARBA00022705"/>
    </source>
</evidence>
<dbReference type="Pfam" id="PF23250">
    <property type="entry name" value="zf_DPOE_2"/>
    <property type="match status" value="1"/>
</dbReference>
<comment type="caution">
    <text evidence="9">The sequence shown here is derived from an EMBL/GenBank/DDBJ whole genome shotgun (WGS) entry which is preliminary data.</text>
</comment>
<keyword evidence="3 6" id="KW-0235">DNA replication</keyword>
<dbReference type="Pfam" id="PF22912">
    <property type="entry name" value="zf-DPOE"/>
    <property type="match status" value="1"/>
</dbReference>
<dbReference type="GO" id="GO:0003887">
    <property type="term" value="F:DNA-directed DNA polymerase activity"/>
    <property type="evidence" value="ECO:0007669"/>
    <property type="project" value="UniProtKB-KW"/>
</dbReference>
<reference evidence="9 10" key="1">
    <citation type="journal article" date="2024" name="BMC Genomics">
        <title>Genome assembly of redclaw crayfish (Cherax quadricarinatus) provides insights into its immune adaptation and hypoxia tolerance.</title>
        <authorList>
            <person name="Liu Z."/>
            <person name="Zheng J."/>
            <person name="Li H."/>
            <person name="Fang K."/>
            <person name="Wang S."/>
            <person name="He J."/>
            <person name="Zhou D."/>
            <person name="Weng S."/>
            <person name="Chi M."/>
            <person name="Gu Z."/>
            <person name="He J."/>
            <person name="Li F."/>
            <person name="Wang M."/>
        </authorList>
    </citation>
    <scope>NUCLEOTIDE SEQUENCE [LARGE SCALE GENOMIC DNA]</scope>
    <source>
        <strain evidence="9">ZL_2023a</strain>
    </source>
</reference>
<dbReference type="GO" id="GO:0006287">
    <property type="term" value="P:base-excision repair, gap-filling"/>
    <property type="evidence" value="ECO:0007669"/>
    <property type="project" value="TreeGrafter"/>
</dbReference>
<keyword evidence="6" id="KW-0862">Zinc</keyword>
<dbReference type="GO" id="GO:0051539">
    <property type="term" value="F:4 iron, 4 sulfur cluster binding"/>
    <property type="evidence" value="ECO:0007669"/>
    <property type="project" value="UniProtKB-KW"/>
</dbReference>
<proteinExistence type="inferred from homology"/>
<evidence type="ECO:0000256" key="6">
    <source>
        <dbReference type="RuleBase" id="RU365029"/>
    </source>
</evidence>
<keyword evidence="6" id="KW-0408">Iron</keyword>
<comment type="subcellular location">
    <subcellularLocation>
        <location evidence="6">Nucleus</location>
    </subcellularLocation>
</comment>
<evidence type="ECO:0000313" key="9">
    <source>
        <dbReference type="EMBL" id="KAK8744274.1"/>
    </source>
</evidence>
<dbReference type="PANTHER" id="PTHR10670:SF0">
    <property type="entry name" value="DNA POLYMERASE EPSILON CATALYTIC SUBUNIT A"/>
    <property type="match status" value="1"/>
</dbReference>
<dbReference type="EC" id="2.7.7.7" evidence="6"/>
<name>A0AAW0XX45_CHEQU</name>
<dbReference type="GO" id="GO:0006297">
    <property type="term" value="P:nucleotide-excision repair, DNA gap filling"/>
    <property type="evidence" value="ECO:0007669"/>
    <property type="project" value="TreeGrafter"/>
</dbReference>
<comment type="catalytic activity">
    <reaction evidence="6">
        <text>DNA(n) + a 2'-deoxyribonucleoside 5'-triphosphate = DNA(n+1) + diphosphate</text>
        <dbReference type="Rhea" id="RHEA:22508"/>
        <dbReference type="Rhea" id="RHEA-COMP:17339"/>
        <dbReference type="Rhea" id="RHEA-COMP:17340"/>
        <dbReference type="ChEBI" id="CHEBI:33019"/>
        <dbReference type="ChEBI" id="CHEBI:61560"/>
        <dbReference type="ChEBI" id="CHEBI:173112"/>
        <dbReference type="EC" id="2.7.7.7"/>
    </reaction>
</comment>
<feature type="region of interest" description="Disordered" evidence="7">
    <location>
        <begin position="259"/>
        <end position="291"/>
    </location>
</feature>
<dbReference type="GO" id="GO:0045004">
    <property type="term" value="P:DNA replication proofreading"/>
    <property type="evidence" value="ECO:0007669"/>
    <property type="project" value="TreeGrafter"/>
</dbReference>
<evidence type="ECO:0000256" key="4">
    <source>
        <dbReference type="ARBA" id="ARBA00022932"/>
    </source>
</evidence>
<dbReference type="GO" id="GO:0008310">
    <property type="term" value="F:single-stranded DNA 3'-5' DNA exonuclease activity"/>
    <property type="evidence" value="ECO:0007669"/>
    <property type="project" value="TreeGrafter"/>
</dbReference>
<accession>A0AAW0XX45</accession>
<dbReference type="GO" id="GO:0006272">
    <property type="term" value="P:leading strand elongation"/>
    <property type="evidence" value="ECO:0007669"/>
    <property type="project" value="TreeGrafter"/>
</dbReference>
<keyword evidence="6" id="KW-0539">Nucleus</keyword>
<organism evidence="9 10">
    <name type="scientific">Cherax quadricarinatus</name>
    <name type="common">Australian red claw crayfish</name>
    <dbReference type="NCBI Taxonomy" id="27406"/>
    <lineage>
        <taxon>Eukaryota</taxon>
        <taxon>Metazoa</taxon>
        <taxon>Ecdysozoa</taxon>
        <taxon>Arthropoda</taxon>
        <taxon>Crustacea</taxon>
        <taxon>Multicrustacea</taxon>
        <taxon>Malacostraca</taxon>
        <taxon>Eumalacostraca</taxon>
        <taxon>Eucarida</taxon>
        <taxon>Decapoda</taxon>
        <taxon>Pleocyemata</taxon>
        <taxon>Astacidea</taxon>
        <taxon>Parastacoidea</taxon>
        <taxon>Parastacidae</taxon>
        <taxon>Cherax</taxon>
    </lineage>
</organism>
<evidence type="ECO:0000256" key="5">
    <source>
        <dbReference type="ARBA" id="ARBA00023125"/>
    </source>
</evidence>
<evidence type="ECO:0000256" key="1">
    <source>
        <dbReference type="ARBA" id="ARBA00022679"/>
    </source>
</evidence>
<keyword evidence="6" id="KW-0411">Iron-sulfur</keyword>
<dbReference type="InterPro" id="IPR029703">
    <property type="entry name" value="POL2"/>
</dbReference>